<name>A0ABS7U9N6_9ACTN</name>
<reference evidence="1 2" key="1">
    <citation type="submission" date="2021-09" db="EMBL/GenBank/DDBJ databases">
        <title>Whole genome sequence of Nocardioides sp. GBK3QG-3.</title>
        <authorList>
            <person name="Tuo L."/>
        </authorList>
    </citation>
    <scope>NUCLEOTIDE SEQUENCE [LARGE SCALE GENOMIC DNA]</scope>
    <source>
        <strain evidence="1 2">GBK3QG-3</strain>
    </source>
</reference>
<evidence type="ECO:0000313" key="2">
    <source>
        <dbReference type="Proteomes" id="UP000780875"/>
    </source>
</evidence>
<comment type="caution">
    <text evidence="1">The sequence shown here is derived from an EMBL/GenBank/DDBJ whole genome shotgun (WGS) entry which is preliminary data.</text>
</comment>
<accession>A0ABS7U9N6</accession>
<keyword evidence="2" id="KW-1185">Reference proteome</keyword>
<protein>
    <submittedName>
        <fullName evidence="1">DUF3052 domain-containing protein</fullName>
    </submittedName>
</protein>
<evidence type="ECO:0000313" key="1">
    <source>
        <dbReference type="EMBL" id="MBZ5737695.1"/>
    </source>
</evidence>
<sequence>MAGYSGTPLLTKLGIKDEHVVLLDRAPDGFGLGEAGARVVRRLPGPGRNLDVTLTFHTTRASLAARLPQLLDRTATAGMVWMCWPKKAAQKALGIASDLDDGYVRELGLELGWVDVKVAAVDDTWSGLKFVRRLRDR</sequence>
<dbReference type="Proteomes" id="UP000780875">
    <property type="component" value="Unassembled WGS sequence"/>
</dbReference>
<proteinExistence type="predicted"/>
<dbReference type="EMBL" id="JAIQZJ010000002">
    <property type="protein sequence ID" value="MBZ5737695.1"/>
    <property type="molecule type" value="Genomic_DNA"/>
</dbReference>
<dbReference type="RefSeq" id="WP_224122071.1">
    <property type="nucleotide sequence ID" value="NZ_JAIQZJ010000002.1"/>
</dbReference>
<organism evidence="1 2">
    <name type="scientific">Nocardioides mangrovi</name>
    <dbReference type="NCBI Taxonomy" id="2874580"/>
    <lineage>
        <taxon>Bacteria</taxon>
        <taxon>Bacillati</taxon>
        <taxon>Actinomycetota</taxon>
        <taxon>Actinomycetes</taxon>
        <taxon>Propionibacteriales</taxon>
        <taxon>Nocardioidaceae</taxon>
        <taxon>Nocardioides</taxon>
    </lineage>
</organism>
<gene>
    <name evidence="1" type="ORF">K8U61_05935</name>
</gene>